<dbReference type="InterPro" id="IPR020081">
    <property type="entry name" value="SsrA-bd_prot_CS"/>
</dbReference>
<dbReference type="HAMAP" id="MF_00023">
    <property type="entry name" value="SmpB"/>
    <property type="match status" value="1"/>
</dbReference>
<dbReference type="GO" id="GO:0005829">
    <property type="term" value="C:cytosol"/>
    <property type="evidence" value="ECO:0007669"/>
    <property type="project" value="TreeGrafter"/>
</dbReference>
<dbReference type="Proteomes" id="UP000067625">
    <property type="component" value="Chromosome"/>
</dbReference>
<evidence type="ECO:0000256" key="1">
    <source>
        <dbReference type="ARBA" id="ARBA00022490"/>
    </source>
</evidence>
<dbReference type="GO" id="GO:0003723">
    <property type="term" value="F:RNA binding"/>
    <property type="evidence" value="ECO:0007669"/>
    <property type="project" value="UniProtKB-UniRule"/>
</dbReference>
<keyword evidence="2 3" id="KW-0694">RNA-binding</keyword>
<dbReference type="GO" id="GO:0070930">
    <property type="term" value="P:trans-translation-dependent protein tagging"/>
    <property type="evidence" value="ECO:0007669"/>
    <property type="project" value="TreeGrafter"/>
</dbReference>
<dbReference type="PANTHER" id="PTHR30308:SF2">
    <property type="entry name" value="SSRA-BINDING PROTEIN"/>
    <property type="match status" value="1"/>
</dbReference>
<reference evidence="4 5" key="2">
    <citation type="journal article" date="2016" name="Int. J. Syst. Evol. Microbiol.">
        <title>Bacillus gobiensis sp. nov., isolated from a soil sample.</title>
        <authorList>
            <person name="Liu B."/>
            <person name="Liu G.H."/>
            <person name="Cetin S."/>
            <person name="Schumann P."/>
            <person name="Pan Z.Z."/>
            <person name="Chen Q.Q."/>
        </authorList>
    </citation>
    <scope>NUCLEOTIDE SEQUENCE [LARGE SCALE GENOMIC DNA]</scope>
    <source>
        <strain evidence="4 5">FJAT-4402</strain>
    </source>
</reference>
<evidence type="ECO:0000256" key="2">
    <source>
        <dbReference type="ARBA" id="ARBA00022884"/>
    </source>
</evidence>
<dbReference type="Gene3D" id="2.40.280.10">
    <property type="match status" value="1"/>
</dbReference>
<dbReference type="Pfam" id="PF01668">
    <property type="entry name" value="SmpB"/>
    <property type="match status" value="1"/>
</dbReference>
<evidence type="ECO:0000313" key="5">
    <source>
        <dbReference type="Proteomes" id="UP000067625"/>
    </source>
</evidence>
<evidence type="ECO:0000256" key="3">
    <source>
        <dbReference type="HAMAP-Rule" id="MF_00023"/>
    </source>
</evidence>
<comment type="similarity">
    <text evidence="3">Belongs to the SmpB family.</text>
</comment>
<dbReference type="AlphaFoldDB" id="A0A0M3RA11"/>
<sequence>MPKGEGKVISQNRKANHDYFIEETYETGIVLKGTEIKSIRAGRVNLKDGFAKIDQGEVFLHNMHISPYEQGNIHNHDPLRTRKLLLHRKEINKLIGLTKEQGYTLVPLKLYLKNGFVKVLLGLGKGKKKYDKREDLKQKAAKREIDRAFRERQKGF</sequence>
<dbReference type="PATRIC" id="fig|1441095.3.peg.2810"/>
<reference evidence="5" key="1">
    <citation type="submission" date="2015-08" db="EMBL/GenBank/DDBJ databases">
        <title>Genome sequencing project for genomic taxonomy and phylogenomics of Bacillus-like bacteria.</title>
        <authorList>
            <person name="Liu B."/>
            <person name="Wang J."/>
            <person name="Zhu Y."/>
            <person name="Liu G."/>
            <person name="Chen Q."/>
            <person name="Chen Z."/>
            <person name="Lan J."/>
            <person name="Che J."/>
            <person name="Ge C."/>
            <person name="Shi H."/>
            <person name="Pan Z."/>
            <person name="Liu X."/>
        </authorList>
    </citation>
    <scope>NUCLEOTIDE SEQUENCE [LARGE SCALE GENOMIC DNA]</scope>
    <source>
        <strain evidence="5">FJAT-4402</strain>
    </source>
</reference>
<dbReference type="EMBL" id="CP012600">
    <property type="protein sequence ID" value="ALC82366.1"/>
    <property type="molecule type" value="Genomic_DNA"/>
</dbReference>
<keyword evidence="1 3" id="KW-0963">Cytoplasm</keyword>
<dbReference type="InterPro" id="IPR023620">
    <property type="entry name" value="SmpB"/>
</dbReference>
<dbReference type="CDD" id="cd09294">
    <property type="entry name" value="SmpB"/>
    <property type="match status" value="1"/>
</dbReference>
<dbReference type="OrthoDB" id="9805462at2"/>
<proteinExistence type="inferred from homology"/>
<protein>
    <recommendedName>
        <fullName evidence="3">SsrA-binding protein</fullName>
    </recommendedName>
    <alternativeName>
        <fullName evidence="3">Small protein B</fullName>
    </alternativeName>
</protein>
<dbReference type="RefSeq" id="WP_053604152.1">
    <property type="nucleotide sequence ID" value="NZ_CP012600.1"/>
</dbReference>
<dbReference type="InterPro" id="IPR000037">
    <property type="entry name" value="SsrA-bd_prot"/>
</dbReference>
<accession>A0A0M3RA11</accession>
<dbReference type="GO" id="GO:0003677">
    <property type="term" value="F:DNA binding"/>
    <property type="evidence" value="ECO:0007669"/>
    <property type="project" value="UniProtKB-KW"/>
</dbReference>
<dbReference type="GO" id="GO:0070929">
    <property type="term" value="P:trans-translation"/>
    <property type="evidence" value="ECO:0007669"/>
    <property type="project" value="UniProtKB-UniRule"/>
</dbReference>
<dbReference type="STRING" id="1441095.AM592_12810"/>
<dbReference type="NCBIfam" id="TIGR00086">
    <property type="entry name" value="smpB"/>
    <property type="match status" value="1"/>
</dbReference>
<keyword evidence="5" id="KW-1185">Reference proteome</keyword>
<comment type="function">
    <text evidence="3">Required for rescue of stalled ribosomes mediated by trans-translation. Binds to transfer-messenger RNA (tmRNA), required for stable association of tmRNA with ribosomes. tmRNA and SmpB together mimic tRNA shape, replacing the anticodon stem-loop with SmpB. tmRNA is encoded by the ssrA gene; the 2 termini fold to resemble tRNA(Ala) and it encodes a 'tag peptide', a short internal open reading frame. During trans-translation Ala-aminoacylated tmRNA acts like a tRNA, entering the A-site of stalled ribosomes, displacing the stalled mRNA. The ribosome then switches to translate the ORF on the tmRNA; the nascent peptide is terminated with the 'tag peptide' encoded by the tmRNA and targeted for degradation. The ribosome is freed to recommence translation, which seems to be the essential function of trans-translation.</text>
</comment>
<comment type="subcellular location">
    <subcellularLocation>
        <location evidence="3">Cytoplasm</location>
    </subcellularLocation>
    <text evidence="3">The tmRNA-SmpB complex associates with stalled 70S ribosomes.</text>
</comment>
<organism evidence="4 5">
    <name type="scientific">Bacillus gobiensis</name>
    <dbReference type="NCBI Taxonomy" id="1441095"/>
    <lineage>
        <taxon>Bacteria</taxon>
        <taxon>Bacillati</taxon>
        <taxon>Bacillota</taxon>
        <taxon>Bacilli</taxon>
        <taxon>Bacillales</taxon>
        <taxon>Bacillaceae</taxon>
        <taxon>Bacillus</taxon>
    </lineage>
</organism>
<dbReference type="PANTHER" id="PTHR30308">
    <property type="entry name" value="TMRNA-BINDING COMPONENT OF TRANS-TRANSLATION TAGGING COMPLEX"/>
    <property type="match status" value="1"/>
</dbReference>
<gene>
    <name evidence="3" type="primary">smpB</name>
    <name evidence="4" type="ORF">AM592_12810</name>
</gene>
<evidence type="ECO:0000313" key="4">
    <source>
        <dbReference type="EMBL" id="ALC82366.1"/>
    </source>
</evidence>
<dbReference type="SUPFAM" id="SSF74982">
    <property type="entry name" value="Small protein B (SmpB)"/>
    <property type="match status" value="1"/>
</dbReference>
<dbReference type="NCBIfam" id="NF003843">
    <property type="entry name" value="PRK05422.1"/>
    <property type="match status" value="1"/>
</dbReference>
<name>A0A0M3RA11_9BACI</name>
<dbReference type="PROSITE" id="PS01317">
    <property type="entry name" value="SSRP"/>
    <property type="match status" value="1"/>
</dbReference>
<keyword evidence="4" id="KW-0238">DNA-binding</keyword>